<dbReference type="GO" id="GO:0006396">
    <property type="term" value="P:RNA processing"/>
    <property type="evidence" value="ECO:0007669"/>
    <property type="project" value="TreeGrafter"/>
</dbReference>
<reference evidence="4" key="1">
    <citation type="journal article" date="2012" name="Science">
        <title>Fermentation, hydrogen, and sulfur metabolism in multiple uncultivated bacterial phyla.</title>
        <authorList>
            <person name="Wrighton K.C."/>
            <person name="Thomas B.C."/>
            <person name="Sharon I."/>
            <person name="Miller C.S."/>
            <person name="Castelle C.J."/>
            <person name="VerBerkmoes N.C."/>
            <person name="Wilkins M.J."/>
            <person name="Hettich R.L."/>
            <person name="Lipton M.S."/>
            <person name="Williams K.H."/>
            <person name="Long P.E."/>
            <person name="Banfield J.F."/>
        </authorList>
    </citation>
    <scope>NUCLEOTIDE SEQUENCE [LARGE SCALE GENOMIC DNA]</scope>
</reference>
<protein>
    <submittedName>
        <fullName evidence="4">Ankyrin repeat protein</fullName>
    </submittedName>
</protein>
<dbReference type="PROSITE" id="PS50088">
    <property type="entry name" value="ANK_REPEAT"/>
    <property type="match status" value="1"/>
</dbReference>
<dbReference type="SMART" id="SM00248">
    <property type="entry name" value="ANK"/>
    <property type="match status" value="2"/>
</dbReference>
<dbReference type="EMBL" id="AMFJ01000097">
    <property type="protein sequence ID" value="EKE29778.1"/>
    <property type="molecule type" value="Genomic_DNA"/>
</dbReference>
<dbReference type="InterPro" id="IPR036770">
    <property type="entry name" value="Ankyrin_rpt-contain_sf"/>
</dbReference>
<evidence type="ECO:0000256" key="1">
    <source>
        <dbReference type="ARBA" id="ARBA00022737"/>
    </source>
</evidence>
<dbReference type="Gene3D" id="1.25.40.20">
    <property type="entry name" value="Ankyrin repeat-containing domain"/>
    <property type="match status" value="2"/>
</dbReference>
<comment type="caution">
    <text evidence="4">The sequence shown here is derived from an EMBL/GenBank/DDBJ whole genome shotgun (WGS) entry which is preliminary data.</text>
</comment>
<evidence type="ECO:0000256" key="3">
    <source>
        <dbReference type="PROSITE-ProRule" id="PRU00023"/>
    </source>
</evidence>
<name>K2G3H9_9BACT</name>
<dbReference type="AlphaFoldDB" id="K2G3H9"/>
<dbReference type="PANTHER" id="PTHR24141:SF1">
    <property type="entry name" value="2-5A-DEPENDENT RIBONUCLEASE"/>
    <property type="match status" value="1"/>
</dbReference>
<keyword evidence="1" id="KW-0677">Repeat</keyword>
<dbReference type="GO" id="GO:0004540">
    <property type="term" value="F:RNA nuclease activity"/>
    <property type="evidence" value="ECO:0007669"/>
    <property type="project" value="TreeGrafter"/>
</dbReference>
<dbReference type="Pfam" id="PF12796">
    <property type="entry name" value="Ank_2"/>
    <property type="match status" value="1"/>
</dbReference>
<dbReference type="GO" id="GO:0003723">
    <property type="term" value="F:RNA binding"/>
    <property type="evidence" value="ECO:0007669"/>
    <property type="project" value="TreeGrafter"/>
</dbReference>
<sequence length="235" mass="27557">MISKNSDDLSEIAGTQDIASSSLKTDEISKDVKNNVVSMLDFKNSASIRRRKIIMDYLHDPLYDSVMFEELEYWIQEYGDVNCQDKHGRTILMLAAQDGKLDVMDALLNSWANVHLKDGDWADALSWWISSMNTPENEIRVIKKLLEHWANINSQDWDWDSALISAVRRWQIHMIKFLADSRSDLDMENYYWETALSIASEKRETEIKNLLLKLWAKKYKRIFEEDEWSALRSVK</sequence>
<accession>K2G3H9</accession>
<dbReference type="InterPro" id="IPR002110">
    <property type="entry name" value="Ankyrin_rpt"/>
</dbReference>
<feature type="repeat" description="ANK" evidence="3">
    <location>
        <begin position="87"/>
        <end position="119"/>
    </location>
</feature>
<keyword evidence="2 3" id="KW-0040">ANK repeat</keyword>
<proteinExistence type="predicted"/>
<organism evidence="4">
    <name type="scientific">uncultured bacterium</name>
    <name type="common">gcode 4</name>
    <dbReference type="NCBI Taxonomy" id="1234023"/>
    <lineage>
        <taxon>Bacteria</taxon>
        <taxon>environmental samples</taxon>
    </lineage>
</organism>
<dbReference type="PANTHER" id="PTHR24141">
    <property type="entry name" value="2-5A-DEPENDENT RIBONUCLEASE"/>
    <property type="match status" value="1"/>
</dbReference>
<dbReference type="SUPFAM" id="SSF48403">
    <property type="entry name" value="Ankyrin repeat"/>
    <property type="match status" value="1"/>
</dbReference>
<gene>
    <name evidence="4" type="ORF">ACD_2C00097G0001</name>
</gene>
<evidence type="ECO:0000313" key="4">
    <source>
        <dbReference type="EMBL" id="EKE29778.1"/>
    </source>
</evidence>
<dbReference type="PROSITE" id="PS50297">
    <property type="entry name" value="ANK_REP_REGION"/>
    <property type="match status" value="1"/>
</dbReference>
<evidence type="ECO:0000256" key="2">
    <source>
        <dbReference type="ARBA" id="ARBA00023043"/>
    </source>
</evidence>